<dbReference type="Proteomes" id="UP000179807">
    <property type="component" value="Unassembled WGS sequence"/>
</dbReference>
<organism evidence="11 12">
    <name type="scientific">Tritrichomonas foetus</name>
    <dbReference type="NCBI Taxonomy" id="1144522"/>
    <lineage>
        <taxon>Eukaryota</taxon>
        <taxon>Metamonada</taxon>
        <taxon>Parabasalia</taxon>
        <taxon>Tritrichomonadida</taxon>
        <taxon>Tritrichomonadidae</taxon>
        <taxon>Tritrichomonas</taxon>
    </lineage>
</organism>
<dbReference type="AlphaFoldDB" id="A0A1J4JGT9"/>
<dbReference type="GeneID" id="94829312"/>
<dbReference type="EMBL" id="MLAK01001060">
    <property type="protein sequence ID" value="OHS98376.1"/>
    <property type="molecule type" value="Genomic_DNA"/>
</dbReference>
<keyword evidence="3" id="KW-0808">Transferase</keyword>
<evidence type="ECO:0000256" key="1">
    <source>
        <dbReference type="ARBA" id="ARBA00004141"/>
    </source>
</evidence>
<keyword evidence="7" id="KW-0443">Lipid metabolism</keyword>
<feature type="transmembrane region" description="Helical" evidence="9">
    <location>
        <begin position="20"/>
        <end position="43"/>
    </location>
</feature>
<evidence type="ECO:0000256" key="6">
    <source>
        <dbReference type="ARBA" id="ARBA00022989"/>
    </source>
</evidence>
<dbReference type="InterPro" id="IPR025749">
    <property type="entry name" value="Sphingomyelin_synth-like_dom"/>
</dbReference>
<dbReference type="PANTHER" id="PTHR21290:SF25">
    <property type="entry name" value="SPHINGOMYELIN SYNTHASE-RELATED PROTEIN 1"/>
    <property type="match status" value="1"/>
</dbReference>
<accession>A0A1J4JGT9</accession>
<dbReference type="GO" id="GO:0033188">
    <property type="term" value="F:sphingomyelin synthase activity"/>
    <property type="evidence" value="ECO:0007669"/>
    <property type="project" value="TreeGrafter"/>
</dbReference>
<comment type="caution">
    <text evidence="11">The sequence shown here is derived from an EMBL/GenBank/DDBJ whole genome shotgun (WGS) entry which is preliminary data.</text>
</comment>
<keyword evidence="8 9" id="KW-0472">Membrane</keyword>
<evidence type="ECO:0000256" key="9">
    <source>
        <dbReference type="SAM" id="Phobius"/>
    </source>
</evidence>
<dbReference type="GO" id="GO:0047493">
    <property type="term" value="F:ceramide cholinephosphotransferase activity"/>
    <property type="evidence" value="ECO:0007669"/>
    <property type="project" value="TreeGrafter"/>
</dbReference>
<evidence type="ECO:0000256" key="5">
    <source>
        <dbReference type="ARBA" id="ARBA00022919"/>
    </source>
</evidence>
<dbReference type="InterPro" id="IPR045221">
    <property type="entry name" value="Sphingomyelin_synth-like"/>
</dbReference>
<protein>
    <recommendedName>
        <fullName evidence="10">Sphingomyelin synthase-like domain-containing protein</fullName>
    </recommendedName>
</protein>
<evidence type="ECO:0000313" key="12">
    <source>
        <dbReference type="Proteomes" id="UP000179807"/>
    </source>
</evidence>
<dbReference type="PANTHER" id="PTHR21290">
    <property type="entry name" value="SPHINGOMYELIN SYNTHETASE"/>
    <property type="match status" value="1"/>
</dbReference>
<sequence>MIDTIKNYIATDSYVTPKKLLTSFCTFRSIILLTWFVGSIYLMNLFNAFVYSRMPVTAPLPDIIADSWTSYAYLRGSKTYMSTQPADTLSVVLTVSCILVTLFRWDIICVPKLVFTYNVCLHLRVIFFTVTGLPPACTRYPNCPCSVIPYSNISCNYSIPKIAFIYSFALGLFLGSVPQCGDLTMSGHTIYLWVLALYLTDALNKIFQGKILMMIKCVIYILLVFVTLTIIFIRNHYTIDILLASVFVNGIWTLYGWMSNLNQINHREFTKSLLGKFIRWLEKKPNEIFTDESQSCSSYDL</sequence>
<evidence type="ECO:0000256" key="8">
    <source>
        <dbReference type="ARBA" id="ARBA00023136"/>
    </source>
</evidence>
<dbReference type="VEuPathDB" id="TrichDB:TRFO_08975"/>
<comment type="similarity">
    <text evidence="2">Belongs to the sphingomyelin synthase family.</text>
</comment>
<evidence type="ECO:0000256" key="3">
    <source>
        <dbReference type="ARBA" id="ARBA00022679"/>
    </source>
</evidence>
<dbReference type="GO" id="GO:0005886">
    <property type="term" value="C:plasma membrane"/>
    <property type="evidence" value="ECO:0007669"/>
    <property type="project" value="TreeGrafter"/>
</dbReference>
<evidence type="ECO:0000259" key="10">
    <source>
        <dbReference type="Pfam" id="PF14360"/>
    </source>
</evidence>
<keyword evidence="4 9" id="KW-0812">Transmembrane</keyword>
<proteinExistence type="inferred from homology"/>
<keyword evidence="12" id="KW-1185">Reference proteome</keyword>
<evidence type="ECO:0000313" key="11">
    <source>
        <dbReference type="EMBL" id="OHS98376.1"/>
    </source>
</evidence>
<dbReference type="GO" id="GO:0046513">
    <property type="term" value="P:ceramide biosynthetic process"/>
    <property type="evidence" value="ECO:0007669"/>
    <property type="project" value="TreeGrafter"/>
</dbReference>
<feature type="transmembrane region" description="Helical" evidence="9">
    <location>
        <begin position="239"/>
        <end position="258"/>
    </location>
</feature>
<feature type="transmembrane region" description="Helical" evidence="9">
    <location>
        <begin position="211"/>
        <end position="233"/>
    </location>
</feature>
<reference evidence="11" key="1">
    <citation type="submission" date="2016-10" db="EMBL/GenBank/DDBJ databases">
        <authorList>
            <person name="Benchimol M."/>
            <person name="Almeida L.G."/>
            <person name="Vasconcelos A.T."/>
            <person name="Perreira-Neves A."/>
            <person name="Rosa I.A."/>
            <person name="Tasca T."/>
            <person name="Bogo M.R."/>
            <person name="de Souza W."/>
        </authorList>
    </citation>
    <scope>NUCLEOTIDE SEQUENCE [LARGE SCALE GENOMIC DNA]</scope>
    <source>
        <strain evidence="11">K</strain>
    </source>
</reference>
<dbReference type="Pfam" id="PF14360">
    <property type="entry name" value="PAP2_C"/>
    <property type="match status" value="1"/>
</dbReference>
<evidence type="ECO:0000256" key="7">
    <source>
        <dbReference type="ARBA" id="ARBA00023098"/>
    </source>
</evidence>
<feature type="domain" description="Sphingomyelin synthase-like" evidence="10">
    <location>
        <begin position="179"/>
        <end position="255"/>
    </location>
</feature>
<dbReference type="RefSeq" id="XP_068351513.1">
    <property type="nucleotide sequence ID" value="XM_068494608.1"/>
</dbReference>
<dbReference type="GO" id="GO:0000139">
    <property type="term" value="C:Golgi membrane"/>
    <property type="evidence" value="ECO:0007669"/>
    <property type="project" value="TreeGrafter"/>
</dbReference>
<keyword evidence="6 9" id="KW-1133">Transmembrane helix</keyword>
<evidence type="ECO:0000256" key="4">
    <source>
        <dbReference type="ARBA" id="ARBA00022692"/>
    </source>
</evidence>
<gene>
    <name evidence="11" type="ORF">TRFO_08975</name>
</gene>
<name>A0A1J4JGT9_9EUKA</name>
<dbReference type="OrthoDB" id="422827at2759"/>
<comment type="subcellular location">
    <subcellularLocation>
        <location evidence="1">Membrane</location>
        <topology evidence="1">Multi-pass membrane protein</topology>
    </subcellularLocation>
</comment>
<evidence type="ECO:0000256" key="2">
    <source>
        <dbReference type="ARBA" id="ARBA00005441"/>
    </source>
</evidence>
<keyword evidence="5" id="KW-0746">Sphingolipid metabolism</keyword>
<dbReference type="GO" id="GO:0005789">
    <property type="term" value="C:endoplasmic reticulum membrane"/>
    <property type="evidence" value="ECO:0007669"/>
    <property type="project" value="TreeGrafter"/>
</dbReference>